<evidence type="ECO:0000313" key="4">
    <source>
        <dbReference type="EMBL" id="SLN33474.1"/>
    </source>
</evidence>
<name>A0A1Y5S752_9RHOB</name>
<dbReference type="Gene3D" id="3.40.50.150">
    <property type="entry name" value="Vaccinia Virus protein VP39"/>
    <property type="match status" value="1"/>
</dbReference>
<dbReference type="PANTHER" id="PTHR11579:SF18">
    <property type="entry name" value="PROTEIN-L-ISOASPARTATE O-METHYLTRANSFERASE"/>
    <property type="match status" value="1"/>
</dbReference>
<dbReference type="GO" id="GO:0032259">
    <property type="term" value="P:methylation"/>
    <property type="evidence" value="ECO:0007669"/>
    <property type="project" value="UniProtKB-KW"/>
</dbReference>
<dbReference type="PANTHER" id="PTHR11579">
    <property type="entry name" value="PROTEIN-L-ISOASPARTATE O-METHYLTRANSFERASE"/>
    <property type="match status" value="1"/>
</dbReference>
<dbReference type="InterPro" id="IPR029063">
    <property type="entry name" value="SAM-dependent_MTases_sf"/>
</dbReference>
<accession>A0A1Y5S752</accession>
<dbReference type="RefSeq" id="WP_085853621.1">
    <property type="nucleotide sequence ID" value="NZ_FOPF01000003.1"/>
</dbReference>
<dbReference type="AlphaFoldDB" id="A0A1Y5S752"/>
<keyword evidence="4" id="KW-0489">Methyltransferase</keyword>
<gene>
    <name evidence="4" type="primary">pcm_2</name>
    <name evidence="4" type="ORF">PAM7066_01362</name>
</gene>
<dbReference type="STRING" id="315423.SAMN04488020_10382"/>
<keyword evidence="4" id="KW-0808">Transferase</keyword>
<evidence type="ECO:0000256" key="1">
    <source>
        <dbReference type="ARBA" id="ARBA00005369"/>
    </source>
</evidence>
<dbReference type="EMBL" id="FWFV01000003">
    <property type="protein sequence ID" value="SLN33474.1"/>
    <property type="molecule type" value="Genomic_DNA"/>
</dbReference>
<proteinExistence type="inferred from homology"/>
<evidence type="ECO:0000313" key="5">
    <source>
        <dbReference type="Proteomes" id="UP000193870"/>
    </source>
</evidence>
<protein>
    <recommendedName>
        <fullName evidence="2">Protein-L-isoaspartate O-methyltransferase</fullName>
    </recommendedName>
    <alternativeName>
        <fullName evidence="3">Protein L-isoaspartyl methyltransferase</fullName>
    </alternativeName>
</protein>
<dbReference type="Proteomes" id="UP000193870">
    <property type="component" value="Unassembled WGS sequence"/>
</dbReference>
<dbReference type="GO" id="GO:0004719">
    <property type="term" value="F:protein-L-isoaspartate (D-aspartate) O-methyltransferase activity"/>
    <property type="evidence" value="ECO:0007669"/>
    <property type="project" value="InterPro"/>
</dbReference>
<comment type="similarity">
    <text evidence="1">Belongs to the methyltransferase superfamily. L-isoaspartyl/D-aspartyl protein methyltransferase family.</text>
</comment>
<keyword evidence="5" id="KW-1185">Reference proteome</keyword>
<dbReference type="Pfam" id="PF01135">
    <property type="entry name" value="PCMT"/>
    <property type="match status" value="1"/>
</dbReference>
<organism evidence="4 5">
    <name type="scientific">Palleronia marisminoris</name>
    <dbReference type="NCBI Taxonomy" id="315423"/>
    <lineage>
        <taxon>Bacteria</taxon>
        <taxon>Pseudomonadati</taxon>
        <taxon>Pseudomonadota</taxon>
        <taxon>Alphaproteobacteria</taxon>
        <taxon>Rhodobacterales</taxon>
        <taxon>Roseobacteraceae</taxon>
        <taxon>Palleronia</taxon>
    </lineage>
</organism>
<dbReference type="InterPro" id="IPR000682">
    <property type="entry name" value="PCMT"/>
</dbReference>
<dbReference type="OrthoDB" id="9798496at2"/>
<reference evidence="4 5" key="1">
    <citation type="submission" date="2017-03" db="EMBL/GenBank/DDBJ databases">
        <authorList>
            <person name="Afonso C.L."/>
            <person name="Miller P.J."/>
            <person name="Scott M.A."/>
            <person name="Spackman E."/>
            <person name="Goraichik I."/>
            <person name="Dimitrov K.M."/>
            <person name="Suarez D.L."/>
            <person name="Swayne D.E."/>
        </authorList>
    </citation>
    <scope>NUCLEOTIDE SEQUENCE [LARGE SCALE GENOMIC DNA]</scope>
    <source>
        <strain evidence="4 5">CECT 7066</strain>
    </source>
</reference>
<sequence>MTDYASRRRVMVDTQIRPSDVTMFPVIEAMLTIPRERFVPNRLREAAYLGENLGIGPGRAILEPRTLAKMINALEIGPEDVVLDLGAGFGYSTAVLAHLAQAVVAVEPEEPLVSEAEAALADTGIDNAAVIHGNLTEGAPKHGPYDAIILQGAIEYLPDAIAEQLADGGRIACLFSEDRLGVCRIGIKADGHVSWKYGFNASAPVLPGFERDREFLL</sequence>
<evidence type="ECO:0000256" key="2">
    <source>
        <dbReference type="ARBA" id="ARBA00013346"/>
    </source>
</evidence>
<dbReference type="CDD" id="cd02440">
    <property type="entry name" value="AdoMet_MTases"/>
    <property type="match status" value="1"/>
</dbReference>
<dbReference type="SUPFAM" id="SSF53335">
    <property type="entry name" value="S-adenosyl-L-methionine-dependent methyltransferases"/>
    <property type="match status" value="1"/>
</dbReference>
<evidence type="ECO:0000256" key="3">
    <source>
        <dbReference type="ARBA" id="ARBA00030757"/>
    </source>
</evidence>
<dbReference type="GO" id="GO:0005737">
    <property type="term" value="C:cytoplasm"/>
    <property type="evidence" value="ECO:0007669"/>
    <property type="project" value="TreeGrafter"/>
</dbReference>